<evidence type="ECO:0000259" key="5">
    <source>
        <dbReference type="PROSITE" id="PS51635"/>
    </source>
</evidence>
<name>A0A975AVI0_9THEO</name>
<dbReference type="InterPro" id="IPR050301">
    <property type="entry name" value="NTE"/>
</dbReference>
<feature type="short sequence motif" description="GXGXXG" evidence="4">
    <location>
        <begin position="10"/>
        <end position="15"/>
    </location>
</feature>
<keyword evidence="2 4" id="KW-0442">Lipid degradation</keyword>
<dbReference type="InterPro" id="IPR016035">
    <property type="entry name" value="Acyl_Trfase/lysoPLipase"/>
</dbReference>
<keyword evidence="7" id="KW-1185">Reference proteome</keyword>
<dbReference type="Gene3D" id="3.40.1090.10">
    <property type="entry name" value="Cytosolic phospholipase A2 catalytic domain"/>
    <property type="match status" value="2"/>
</dbReference>
<feature type="short sequence motif" description="GXSXG" evidence="4">
    <location>
        <begin position="37"/>
        <end position="41"/>
    </location>
</feature>
<organism evidence="6 7">
    <name type="scientific">Aceticella autotrophica</name>
    <dbReference type="NCBI Taxonomy" id="2755338"/>
    <lineage>
        <taxon>Bacteria</taxon>
        <taxon>Bacillati</taxon>
        <taxon>Bacillota</taxon>
        <taxon>Clostridia</taxon>
        <taxon>Thermoanaerobacterales</taxon>
        <taxon>Thermoanaerobacteraceae</taxon>
        <taxon>Aceticella</taxon>
    </lineage>
</organism>
<proteinExistence type="predicted"/>
<accession>A0A975AVI0</accession>
<dbReference type="Proteomes" id="UP000671913">
    <property type="component" value="Chromosome"/>
</dbReference>
<feature type="active site" description="Nucleophile" evidence="4">
    <location>
        <position position="39"/>
    </location>
</feature>
<keyword evidence="3 4" id="KW-0443">Lipid metabolism</keyword>
<reference evidence="6" key="1">
    <citation type="submission" date="2020-08" db="EMBL/GenBank/DDBJ databases">
        <title>Genomic insights into the carbon and energy metabolism of the first obligate autotrophic acetogenic bacterium Aceticella autotrophica gen. nov., sp. nov.</title>
        <authorList>
            <person name="Toshchakov S.V."/>
            <person name="Elcheninov A.G."/>
            <person name="Kublanov I.V."/>
            <person name="Frolov E.N."/>
            <person name="Lebedinsky A.V."/>
        </authorList>
    </citation>
    <scope>NUCLEOTIDE SEQUENCE</scope>
    <source>
        <strain evidence="6">3443-3Ac</strain>
    </source>
</reference>
<dbReference type="SUPFAM" id="SSF52151">
    <property type="entry name" value="FabD/lysophospholipase-like"/>
    <property type="match status" value="1"/>
</dbReference>
<dbReference type="PANTHER" id="PTHR14226:SF76">
    <property type="entry name" value="NTE FAMILY PROTEIN RSSA"/>
    <property type="match status" value="1"/>
</dbReference>
<evidence type="ECO:0000313" key="7">
    <source>
        <dbReference type="Proteomes" id="UP000671913"/>
    </source>
</evidence>
<feature type="active site" description="Proton acceptor" evidence="4">
    <location>
        <position position="154"/>
    </location>
</feature>
<gene>
    <name evidence="6" type="ORF">ACETAC_10415</name>
</gene>
<dbReference type="RefSeq" id="WP_284679919.1">
    <property type="nucleotide sequence ID" value="NZ_CP060096.1"/>
</dbReference>
<dbReference type="AlphaFoldDB" id="A0A975AVI0"/>
<dbReference type="PROSITE" id="PS51635">
    <property type="entry name" value="PNPLA"/>
    <property type="match status" value="1"/>
</dbReference>
<dbReference type="GO" id="GO:0016787">
    <property type="term" value="F:hydrolase activity"/>
    <property type="evidence" value="ECO:0007669"/>
    <property type="project" value="UniProtKB-UniRule"/>
</dbReference>
<dbReference type="GO" id="GO:0016042">
    <property type="term" value="P:lipid catabolic process"/>
    <property type="evidence" value="ECO:0007669"/>
    <property type="project" value="UniProtKB-UniRule"/>
</dbReference>
<dbReference type="KEGG" id="aaut:ACETAC_10415"/>
<evidence type="ECO:0000256" key="1">
    <source>
        <dbReference type="ARBA" id="ARBA00022801"/>
    </source>
</evidence>
<evidence type="ECO:0000256" key="4">
    <source>
        <dbReference type="PROSITE-ProRule" id="PRU01161"/>
    </source>
</evidence>
<dbReference type="PANTHER" id="PTHR14226">
    <property type="entry name" value="NEUROPATHY TARGET ESTERASE/SWISS CHEESE D.MELANOGASTER"/>
    <property type="match status" value="1"/>
</dbReference>
<protein>
    <submittedName>
        <fullName evidence="6">Patatin-like phospholipase family protein</fullName>
    </submittedName>
</protein>
<evidence type="ECO:0000313" key="6">
    <source>
        <dbReference type="EMBL" id="QSZ27230.1"/>
    </source>
</evidence>
<evidence type="ECO:0000256" key="2">
    <source>
        <dbReference type="ARBA" id="ARBA00022963"/>
    </source>
</evidence>
<sequence>MKKVGLALGGGGARGYAHIGVLKVIEKYNIPVNFIVGSSMGSIIGACYAAEMPIEEIEKTASNMSHLKFLQLLDFNFPRKGLISGKILERYFDELIDGKTFKDLKIPLVVTATDIITGREIVIKEGSVAKAVRASISIPGIFVPVKRNKYILADGSIINFLPVNVAKAIGSDIVIAVDVSSEIDSITSFINIKKSVDGMKNFFEKSRYIGKERHGNIYRKIRNTIPDVFKYTYRSLQLVELDTTKEYFYSNCDNNDIIIIKPDIKDIKWYKFNLAGECIKRGFISAVDKAEVIAERISS</sequence>
<evidence type="ECO:0000256" key="3">
    <source>
        <dbReference type="ARBA" id="ARBA00023098"/>
    </source>
</evidence>
<dbReference type="EMBL" id="CP060096">
    <property type="protein sequence ID" value="QSZ27230.1"/>
    <property type="molecule type" value="Genomic_DNA"/>
</dbReference>
<comment type="caution">
    <text evidence="4">Lacks conserved residue(s) required for the propagation of feature annotation.</text>
</comment>
<feature type="domain" description="PNPLA" evidence="5">
    <location>
        <begin position="6"/>
        <end position="167"/>
    </location>
</feature>
<keyword evidence="1 4" id="KW-0378">Hydrolase</keyword>
<dbReference type="Pfam" id="PF01734">
    <property type="entry name" value="Patatin"/>
    <property type="match status" value="1"/>
</dbReference>
<dbReference type="InterPro" id="IPR002641">
    <property type="entry name" value="PNPLA_dom"/>
</dbReference>